<reference evidence="1 2" key="1">
    <citation type="journal article" date="2018" name="Nat. Biotechnol.">
        <title>A standardized bacterial taxonomy based on genome phylogeny substantially revises the tree of life.</title>
        <authorList>
            <person name="Parks D.H."/>
            <person name="Chuvochina M."/>
            <person name="Waite D.W."/>
            <person name="Rinke C."/>
            <person name="Skarshewski A."/>
            <person name="Chaumeil P.A."/>
            <person name="Hugenholtz P."/>
        </authorList>
    </citation>
    <scope>NUCLEOTIDE SEQUENCE [LARGE SCALE GENOMIC DNA]</scope>
    <source>
        <strain evidence="1">UBA9667</strain>
    </source>
</reference>
<dbReference type="AlphaFoldDB" id="A0A3D2SAK0"/>
<name>A0A3D2SAK0_9BACE</name>
<gene>
    <name evidence="1" type="ORF">DHW31_00685</name>
</gene>
<evidence type="ECO:0000313" key="2">
    <source>
        <dbReference type="Proteomes" id="UP000263098"/>
    </source>
</evidence>
<protein>
    <submittedName>
        <fullName evidence="1">Uncharacterized protein</fullName>
    </submittedName>
</protein>
<dbReference type="EMBL" id="DPVG01000019">
    <property type="protein sequence ID" value="HCK23297.1"/>
    <property type="molecule type" value="Genomic_DNA"/>
</dbReference>
<accession>A0A3D2SAK0</accession>
<dbReference type="Proteomes" id="UP000263098">
    <property type="component" value="Unassembled WGS sequence"/>
</dbReference>
<organism evidence="1 2">
    <name type="scientific">Bacteroides graminisolvens</name>
    <dbReference type="NCBI Taxonomy" id="477666"/>
    <lineage>
        <taxon>Bacteria</taxon>
        <taxon>Pseudomonadati</taxon>
        <taxon>Bacteroidota</taxon>
        <taxon>Bacteroidia</taxon>
        <taxon>Bacteroidales</taxon>
        <taxon>Bacteroidaceae</taxon>
        <taxon>Bacteroides</taxon>
    </lineage>
</organism>
<proteinExistence type="predicted"/>
<comment type="caution">
    <text evidence="1">The sequence shown here is derived from an EMBL/GenBank/DDBJ whole genome shotgun (WGS) entry which is preliminary data.</text>
</comment>
<sequence length="159" mass="18434">MHLSVKKLSDMDVEYKDLYKLTSPTYNGTFLYSAIHPLIADSTIIWSSFDCQSFQETTIEKKGNYIQIQVPHVRATGKLATLMICRPWLQGIDIITHFPQKKIAIVDGIILSENFNIKGMHEKCRVKIYKKDKYKIIDNPISTHIRYSNSIIGYYCRIL</sequence>
<evidence type="ECO:0000313" key="1">
    <source>
        <dbReference type="EMBL" id="HCK23297.1"/>
    </source>
</evidence>